<dbReference type="Proteomes" id="UP000054350">
    <property type="component" value="Unassembled WGS sequence"/>
</dbReference>
<dbReference type="InterPro" id="IPR006598">
    <property type="entry name" value="CAP10"/>
</dbReference>
<proteinExistence type="predicted"/>
<protein>
    <recommendedName>
        <fullName evidence="4">Glycosyl transferase CAP10 domain-containing protein</fullName>
    </recommendedName>
</protein>
<feature type="region of interest" description="Disordered" evidence="2">
    <location>
        <begin position="157"/>
        <end position="176"/>
    </location>
</feature>
<dbReference type="OrthoDB" id="202415at2759"/>
<dbReference type="InterPro" id="IPR051091">
    <property type="entry name" value="O-Glucosyltr/Glycosyltrsf_90"/>
</dbReference>
<feature type="transmembrane region" description="Helical" evidence="3">
    <location>
        <begin position="126"/>
        <end position="145"/>
    </location>
</feature>
<keyword evidence="6" id="KW-1185">Reference proteome</keyword>
<dbReference type="AlphaFoldDB" id="A0A0L0SLC1"/>
<evidence type="ECO:0000313" key="6">
    <source>
        <dbReference type="Proteomes" id="UP000054350"/>
    </source>
</evidence>
<evidence type="ECO:0000256" key="3">
    <source>
        <dbReference type="SAM" id="Phobius"/>
    </source>
</evidence>
<evidence type="ECO:0000259" key="4">
    <source>
        <dbReference type="SMART" id="SM00672"/>
    </source>
</evidence>
<dbReference type="PANTHER" id="PTHR12203">
    <property type="entry name" value="KDEL LYS-ASP-GLU-LEU CONTAINING - RELATED"/>
    <property type="match status" value="1"/>
</dbReference>
<feature type="coiled-coil region" evidence="1">
    <location>
        <begin position="570"/>
        <end position="597"/>
    </location>
</feature>
<keyword evidence="3" id="KW-0472">Membrane</keyword>
<organism evidence="5 6">
    <name type="scientific">Allomyces macrogynus (strain ATCC 38327)</name>
    <name type="common">Allomyces javanicus var. macrogynus</name>
    <dbReference type="NCBI Taxonomy" id="578462"/>
    <lineage>
        <taxon>Eukaryota</taxon>
        <taxon>Fungi</taxon>
        <taxon>Fungi incertae sedis</taxon>
        <taxon>Blastocladiomycota</taxon>
        <taxon>Blastocladiomycetes</taxon>
        <taxon>Blastocladiales</taxon>
        <taxon>Blastocladiaceae</taxon>
        <taxon>Allomyces</taxon>
    </lineage>
</organism>
<dbReference type="Pfam" id="PF05686">
    <property type="entry name" value="Glyco_transf_90"/>
    <property type="match status" value="1"/>
</dbReference>
<keyword evidence="1" id="KW-0175">Coiled coil</keyword>
<reference evidence="6" key="2">
    <citation type="submission" date="2009-11" db="EMBL/GenBank/DDBJ databases">
        <title>The Genome Sequence of Allomyces macrogynus strain ATCC 38327.</title>
        <authorList>
            <consortium name="The Broad Institute Genome Sequencing Platform"/>
            <person name="Russ C."/>
            <person name="Cuomo C."/>
            <person name="Shea T."/>
            <person name="Young S.K."/>
            <person name="Zeng Q."/>
            <person name="Koehrsen M."/>
            <person name="Haas B."/>
            <person name="Borodovsky M."/>
            <person name="Guigo R."/>
            <person name="Alvarado L."/>
            <person name="Berlin A."/>
            <person name="Borenstein D."/>
            <person name="Chen Z."/>
            <person name="Engels R."/>
            <person name="Freedman E."/>
            <person name="Gellesch M."/>
            <person name="Goldberg J."/>
            <person name="Griggs A."/>
            <person name="Gujja S."/>
            <person name="Heiman D."/>
            <person name="Hepburn T."/>
            <person name="Howarth C."/>
            <person name="Jen D."/>
            <person name="Larson L."/>
            <person name="Lewis B."/>
            <person name="Mehta T."/>
            <person name="Park D."/>
            <person name="Pearson M."/>
            <person name="Roberts A."/>
            <person name="Saif S."/>
            <person name="Shenoy N."/>
            <person name="Sisk P."/>
            <person name="Stolte C."/>
            <person name="Sykes S."/>
            <person name="Walk T."/>
            <person name="White J."/>
            <person name="Yandava C."/>
            <person name="Burger G."/>
            <person name="Gray M.W."/>
            <person name="Holland P.W.H."/>
            <person name="King N."/>
            <person name="Lang F.B.F."/>
            <person name="Roger A.J."/>
            <person name="Ruiz-Trillo I."/>
            <person name="Lander E."/>
            <person name="Nusbaum C."/>
        </authorList>
    </citation>
    <scope>NUCLEOTIDE SEQUENCE [LARGE SCALE GENOMIC DNA]</scope>
    <source>
        <strain evidence="6">ATCC 38327</strain>
    </source>
</reference>
<feature type="domain" description="Glycosyl transferase CAP10" evidence="4">
    <location>
        <begin position="310"/>
        <end position="522"/>
    </location>
</feature>
<dbReference type="VEuPathDB" id="FungiDB:AMAG_08493"/>
<accession>A0A0L0SLC1</accession>
<evidence type="ECO:0000256" key="2">
    <source>
        <dbReference type="SAM" id="MobiDB-lite"/>
    </source>
</evidence>
<keyword evidence="3" id="KW-1133">Transmembrane helix</keyword>
<reference evidence="5 6" key="1">
    <citation type="submission" date="2009-11" db="EMBL/GenBank/DDBJ databases">
        <title>Annotation of Allomyces macrogynus ATCC 38327.</title>
        <authorList>
            <consortium name="The Broad Institute Genome Sequencing Platform"/>
            <person name="Russ C."/>
            <person name="Cuomo C."/>
            <person name="Burger G."/>
            <person name="Gray M.W."/>
            <person name="Holland P.W.H."/>
            <person name="King N."/>
            <person name="Lang F.B.F."/>
            <person name="Roger A.J."/>
            <person name="Ruiz-Trillo I."/>
            <person name="Young S.K."/>
            <person name="Zeng Q."/>
            <person name="Gargeya S."/>
            <person name="Fitzgerald M."/>
            <person name="Haas B."/>
            <person name="Abouelleil A."/>
            <person name="Alvarado L."/>
            <person name="Arachchi H.M."/>
            <person name="Berlin A."/>
            <person name="Chapman S.B."/>
            <person name="Gearin G."/>
            <person name="Goldberg J."/>
            <person name="Griggs A."/>
            <person name="Gujja S."/>
            <person name="Hansen M."/>
            <person name="Heiman D."/>
            <person name="Howarth C."/>
            <person name="Larimer J."/>
            <person name="Lui A."/>
            <person name="MacDonald P.J.P."/>
            <person name="McCowen C."/>
            <person name="Montmayeur A."/>
            <person name="Murphy C."/>
            <person name="Neiman D."/>
            <person name="Pearson M."/>
            <person name="Priest M."/>
            <person name="Roberts A."/>
            <person name="Saif S."/>
            <person name="Shea T."/>
            <person name="Sisk P."/>
            <person name="Stolte C."/>
            <person name="Sykes S."/>
            <person name="Wortman J."/>
            <person name="Nusbaum C."/>
            <person name="Birren B."/>
        </authorList>
    </citation>
    <scope>NUCLEOTIDE SEQUENCE [LARGE SCALE GENOMIC DNA]</scope>
    <source>
        <strain evidence="5 6">ATCC 38327</strain>
    </source>
</reference>
<keyword evidence="3" id="KW-0812">Transmembrane</keyword>
<gene>
    <name evidence="5" type="ORF">AMAG_08493</name>
</gene>
<dbReference type="EMBL" id="GG745342">
    <property type="protein sequence ID" value="KNE63356.1"/>
    <property type="molecule type" value="Genomic_DNA"/>
</dbReference>
<evidence type="ECO:0000256" key="1">
    <source>
        <dbReference type="SAM" id="Coils"/>
    </source>
</evidence>
<feature type="region of interest" description="Disordered" evidence="2">
    <location>
        <begin position="1"/>
        <end position="52"/>
    </location>
</feature>
<dbReference type="SMART" id="SM00672">
    <property type="entry name" value="CAP10"/>
    <property type="match status" value="1"/>
</dbReference>
<sequence length="615" mass="69182">MRSETTFSNSTATAAHAQDRRAASQQAWAEAGSPLNSPTTSSDDGSDYRADYAAAGEGEGDRLFPHDKTLEGWSRAGTPVDKGSSWRAWMFSWRSSSVRRAPVLPRHLDSPVVGGPLRRRPRCARLCMALVLAVLLVAVPASLYLCSAPEESAVPLEKLEKERPREAPQEWPSDRRPLFMDAAKVPPIELDSEPPAPSSSNAARDDPLSAAGAAALRSFPGSYTRATCGAFPPLLYDGSRKAAAHWQGRLSEDLVNRTLDDCRSRNYECFGAQWIDGELYVQTPLPPAFQSRTMSYFVQLWHMLKSGHDPIENFEFVQFTGDSIFGTDLPYWSGSQQIGQDAAFVVPEWSFFAFPETGIPSFEFGTRKSRAVGAAIPWHKKRPEVLFRGAILGNARSDLERHMAGFADDPLLNIQRARHDNFISNYDQCHWQHLLYVDGWAQSGRLKTQLQCRTVIIAHPPGFHEYFTPFLRNGTHWLELPPPQENETQWSVLPSFVRRVRAEYSSDRMAKIADHAALLTKWIFDPVVRTCVTLETAWTYANAMTYRPRRVREGYRPLEELLTRYIWDALVEGQDKIEALKRTVEEVQRERDALRASMAEYDGFAEGMPALDVVA</sequence>
<name>A0A0L0SLC1_ALLM3</name>
<evidence type="ECO:0000313" key="5">
    <source>
        <dbReference type="EMBL" id="KNE63356.1"/>
    </source>
</evidence>
<feature type="compositionally biased region" description="Polar residues" evidence="2">
    <location>
        <begin position="34"/>
        <end position="43"/>
    </location>
</feature>
<feature type="compositionally biased region" description="Polar residues" evidence="2">
    <location>
        <begin position="1"/>
        <end position="11"/>
    </location>
</feature>
<dbReference type="eggNOG" id="ENOG502SEUA">
    <property type="taxonomic scope" value="Eukaryota"/>
</dbReference>